<gene>
    <name evidence="1" type="ORF">NTE_00147</name>
</gene>
<dbReference type="EMBL" id="CP007174">
    <property type="protein sequence ID" value="AIF82229.1"/>
    <property type="molecule type" value="Genomic_DNA"/>
</dbReference>
<dbReference type="Proteomes" id="UP000028194">
    <property type="component" value="Chromosome"/>
</dbReference>
<reference evidence="1 2" key="1">
    <citation type="journal article" date="2014" name="PLoS ONE">
        <title>Genome Sequence of Candidatus Nitrososphaera evergladensis from Group I.1b Enriched from Everglades Soil Reveals Novel Genomic Features of the Ammonia-Oxidizing Archaea.</title>
        <authorList>
            <person name="Zhalnina K.V."/>
            <person name="Dias R."/>
            <person name="Leonard M.T."/>
            <person name="Dorr de Quadros P."/>
            <person name="Camargo F.A."/>
            <person name="Drew J.C."/>
            <person name="Farmerie W.G."/>
            <person name="Daroub S.H."/>
            <person name="Triplett E.W."/>
        </authorList>
    </citation>
    <scope>NUCLEOTIDE SEQUENCE [LARGE SCALE GENOMIC DNA]</scope>
    <source>
        <strain evidence="1 2">SR1</strain>
    </source>
</reference>
<dbReference type="STRING" id="1459636.NTE_00147"/>
<accession>A0A075MSA2</accession>
<dbReference type="AlphaFoldDB" id="A0A075MSA2"/>
<sequence>MISNSKEETETKTFRVKSSVLDQLKREAEEEGISLNSLVHKAFMQYIWCNTKTAKGMMVPVSKARLRVIMEKMTEEEIIEVSQANSKTDPKALQFILHGEYSEDALIESLEIWSIASRFTFSKKRTQDNKIQLLVHHNMGYKCSLFFCKTIAEAIHNATGNRPQYNISDNFFALTVVDS</sequence>
<dbReference type="GeneID" id="41596086"/>
<keyword evidence="2" id="KW-1185">Reference proteome</keyword>
<protein>
    <submittedName>
        <fullName evidence="1">Uncharacterized protein</fullName>
    </submittedName>
</protein>
<dbReference type="HOGENOM" id="CLU_100103_1_0_2"/>
<evidence type="ECO:0000313" key="1">
    <source>
        <dbReference type="EMBL" id="AIF82229.1"/>
    </source>
</evidence>
<organism evidence="1 2">
    <name type="scientific">Candidatus Nitrososphaera evergladensis SR1</name>
    <dbReference type="NCBI Taxonomy" id="1459636"/>
    <lineage>
        <taxon>Archaea</taxon>
        <taxon>Nitrososphaerota</taxon>
        <taxon>Nitrososphaeria</taxon>
        <taxon>Nitrososphaerales</taxon>
        <taxon>Nitrososphaeraceae</taxon>
        <taxon>Nitrososphaera</taxon>
    </lineage>
</organism>
<dbReference type="eggNOG" id="arCOG08805">
    <property type="taxonomic scope" value="Archaea"/>
</dbReference>
<name>A0A075MSA2_9ARCH</name>
<dbReference type="KEGG" id="nev:NTE_00147"/>
<evidence type="ECO:0000313" key="2">
    <source>
        <dbReference type="Proteomes" id="UP000028194"/>
    </source>
</evidence>
<proteinExistence type="predicted"/>
<dbReference type="RefSeq" id="WP_148699265.1">
    <property type="nucleotide sequence ID" value="NZ_CP007174.1"/>
</dbReference>